<dbReference type="HAMAP" id="MF_00165">
    <property type="entry name" value="Thymidylate_kinase"/>
    <property type="match status" value="1"/>
</dbReference>
<evidence type="ECO:0000256" key="3">
    <source>
        <dbReference type="ARBA" id="ARBA00017144"/>
    </source>
</evidence>
<comment type="similarity">
    <text evidence="1 10">Belongs to the thymidylate kinase family.</text>
</comment>
<keyword evidence="13" id="KW-1185">Reference proteome</keyword>
<dbReference type="Proteomes" id="UP001484199">
    <property type="component" value="Chromosome"/>
</dbReference>
<dbReference type="InterPro" id="IPR027417">
    <property type="entry name" value="P-loop_NTPase"/>
</dbReference>
<evidence type="ECO:0000256" key="5">
    <source>
        <dbReference type="ARBA" id="ARBA00022727"/>
    </source>
</evidence>
<dbReference type="InterPro" id="IPR039430">
    <property type="entry name" value="Thymidylate_kin-like_dom"/>
</dbReference>
<dbReference type="EC" id="2.7.4.9" evidence="2 10"/>
<dbReference type="Pfam" id="PF02223">
    <property type="entry name" value="Thymidylate_kin"/>
    <property type="match status" value="1"/>
</dbReference>
<evidence type="ECO:0000256" key="7">
    <source>
        <dbReference type="ARBA" id="ARBA00022777"/>
    </source>
</evidence>
<keyword evidence="5 10" id="KW-0545">Nucleotide biosynthesis</keyword>
<evidence type="ECO:0000313" key="13">
    <source>
        <dbReference type="Proteomes" id="UP001484199"/>
    </source>
</evidence>
<keyword evidence="8 10" id="KW-0067">ATP-binding</keyword>
<dbReference type="InterPro" id="IPR018094">
    <property type="entry name" value="Thymidylate_kinase"/>
</dbReference>
<sequence length="199" mass="23431">MKLIIFEGLDGSGKTTLINAFQKHLNCQKISNKIYQGLGSSSIGLQIRDLFLNVEKVAYLARFYLSIANMAQIQEELISPQLKNNQLIILDRWLPSTYAYQLFPFLQKENHSFQQLFQITHQNLILKPDLLIYLDIDPLIARTRKKKQKNHQRDIIERKPLPYFQTVRQGYYHYLTHYQSGTKLILSGMIRFNLIFKKL</sequence>
<keyword evidence="7 10" id="KW-0418">Kinase</keyword>
<dbReference type="PANTHER" id="PTHR10344:SF4">
    <property type="entry name" value="UMP-CMP KINASE 2, MITOCHONDRIAL"/>
    <property type="match status" value="1"/>
</dbReference>
<evidence type="ECO:0000313" key="12">
    <source>
        <dbReference type="EMBL" id="WYY26268.1"/>
    </source>
</evidence>
<evidence type="ECO:0000256" key="9">
    <source>
        <dbReference type="ARBA" id="ARBA00048743"/>
    </source>
</evidence>
<dbReference type="GO" id="GO:0016301">
    <property type="term" value="F:kinase activity"/>
    <property type="evidence" value="ECO:0007669"/>
    <property type="project" value="UniProtKB-KW"/>
</dbReference>
<protein>
    <recommendedName>
        <fullName evidence="3 10">Thymidylate kinase</fullName>
        <ecNumber evidence="2 10">2.7.4.9</ecNumber>
    </recommendedName>
    <alternativeName>
        <fullName evidence="10">dTMP kinase</fullName>
    </alternativeName>
</protein>
<feature type="domain" description="Thymidylate kinase-like" evidence="11">
    <location>
        <begin position="6"/>
        <end position="176"/>
    </location>
</feature>
<name>A0ABZ2U8H3_ASHYP</name>
<proteinExistence type="inferred from homology"/>
<evidence type="ECO:0000256" key="8">
    <source>
        <dbReference type="ARBA" id="ARBA00022840"/>
    </source>
</evidence>
<keyword evidence="4 10" id="KW-0808">Transferase</keyword>
<feature type="binding site" evidence="10">
    <location>
        <begin position="8"/>
        <end position="15"/>
    </location>
    <ligand>
        <name>ATP</name>
        <dbReference type="ChEBI" id="CHEBI:30616"/>
    </ligand>
</feature>
<evidence type="ECO:0000256" key="6">
    <source>
        <dbReference type="ARBA" id="ARBA00022741"/>
    </source>
</evidence>
<comment type="catalytic activity">
    <reaction evidence="9 10">
        <text>dTMP + ATP = dTDP + ADP</text>
        <dbReference type="Rhea" id="RHEA:13517"/>
        <dbReference type="ChEBI" id="CHEBI:30616"/>
        <dbReference type="ChEBI" id="CHEBI:58369"/>
        <dbReference type="ChEBI" id="CHEBI:63528"/>
        <dbReference type="ChEBI" id="CHEBI:456216"/>
        <dbReference type="EC" id="2.7.4.9"/>
    </reaction>
</comment>
<dbReference type="RefSeq" id="WP_341266669.1">
    <property type="nucleotide sequence ID" value="NZ_CP146843.1"/>
</dbReference>
<accession>A0ABZ2U8H3</accession>
<keyword evidence="6 10" id="KW-0547">Nucleotide-binding</keyword>
<dbReference type="Gene3D" id="3.40.50.300">
    <property type="entry name" value="P-loop containing nucleotide triphosphate hydrolases"/>
    <property type="match status" value="1"/>
</dbReference>
<evidence type="ECO:0000259" key="11">
    <source>
        <dbReference type="Pfam" id="PF02223"/>
    </source>
</evidence>
<gene>
    <name evidence="10" type="primary">tmk</name>
    <name evidence="12" type="ORF">AshY1_01210</name>
</gene>
<dbReference type="SUPFAM" id="SSF52540">
    <property type="entry name" value="P-loop containing nucleoside triphosphate hydrolases"/>
    <property type="match status" value="1"/>
</dbReference>
<evidence type="ECO:0000256" key="10">
    <source>
        <dbReference type="HAMAP-Rule" id="MF_00165"/>
    </source>
</evidence>
<dbReference type="NCBIfam" id="TIGR00041">
    <property type="entry name" value="DTMP_kinase"/>
    <property type="match status" value="1"/>
</dbReference>
<comment type="function">
    <text evidence="10">Phosphorylation of dTMP to form dTDP in both de novo and salvage pathways of dTTP synthesis.</text>
</comment>
<reference evidence="12" key="1">
    <citation type="submission" date="2024-03" db="EMBL/GenBank/DDBJ databases">
        <title>The Complete Genome of 'Candidatus Phytoplasma fraxini' AshY1 from the Ash Yellows Group.</title>
        <authorList>
            <person name="Boehm J.W."/>
            <person name="Huettel B."/>
            <person name="Schneider B."/>
            <person name="Kube M."/>
        </authorList>
    </citation>
    <scope>NUCLEOTIDE SEQUENCE [LARGE SCALE GENOMIC DNA]</scope>
    <source>
        <strain evidence="12">AshY1</strain>
    </source>
</reference>
<evidence type="ECO:0000256" key="1">
    <source>
        <dbReference type="ARBA" id="ARBA00009776"/>
    </source>
</evidence>
<dbReference type="PANTHER" id="PTHR10344">
    <property type="entry name" value="THYMIDYLATE KINASE"/>
    <property type="match status" value="1"/>
</dbReference>
<organism evidence="12 13">
    <name type="scientific">Ash yellows phytoplasma</name>
    <dbReference type="NCBI Taxonomy" id="35780"/>
    <lineage>
        <taxon>Bacteria</taxon>
        <taxon>Bacillati</taxon>
        <taxon>Mycoplasmatota</taxon>
        <taxon>Mollicutes</taxon>
        <taxon>Acholeplasmatales</taxon>
        <taxon>Acholeplasmataceae</taxon>
        <taxon>Candidatus Phytoplasma</taxon>
        <taxon>16SrVII (Ash yellows group)</taxon>
    </lineage>
</organism>
<dbReference type="CDD" id="cd01672">
    <property type="entry name" value="TMPK"/>
    <property type="match status" value="1"/>
</dbReference>
<dbReference type="EMBL" id="CP146843">
    <property type="protein sequence ID" value="WYY26268.1"/>
    <property type="molecule type" value="Genomic_DNA"/>
</dbReference>
<evidence type="ECO:0000256" key="4">
    <source>
        <dbReference type="ARBA" id="ARBA00022679"/>
    </source>
</evidence>
<evidence type="ECO:0000256" key="2">
    <source>
        <dbReference type="ARBA" id="ARBA00012980"/>
    </source>
</evidence>